<keyword evidence="1" id="KW-0812">Transmembrane</keyword>
<keyword evidence="1" id="KW-1133">Transmembrane helix</keyword>
<accession>A0A9P0HQN0</accession>
<keyword evidence="3" id="KW-1185">Reference proteome</keyword>
<evidence type="ECO:0000256" key="1">
    <source>
        <dbReference type="SAM" id="Phobius"/>
    </source>
</evidence>
<evidence type="ECO:0000313" key="2">
    <source>
        <dbReference type="EMBL" id="CAH1406250.1"/>
    </source>
</evidence>
<feature type="transmembrane region" description="Helical" evidence="1">
    <location>
        <begin position="285"/>
        <end position="303"/>
    </location>
</feature>
<name>A0A9P0HQN0_NEZVI</name>
<evidence type="ECO:0000313" key="3">
    <source>
        <dbReference type="Proteomes" id="UP001152798"/>
    </source>
</evidence>
<keyword evidence="1" id="KW-0472">Membrane</keyword>
<dbReference type="EMBL" id="OV725082">
    <property type="protein sequence ID" value="CAH1406250.1"/>
    <property type="molecule type" value="Genomic_DNA"/>
</dbReference>
<protein>
    <submittedName>
        <fullName evidence="2">Uncharacterized protein</fullName>
    </submittedName>
</protein>
<gene>
    <name evidence="2" type="ORF">NEZAVI_LOCUS14236</name>
</gene>
<proteinExistence type="predicted"/>
<dbReference type="OrthoDB" id="10331139at2759"/>
<organism evidence="2 3">
    <name type="scientific">Nezara viridula</name>
    <name type="common">Southern green stink bug</name>
    <name type="synonym">Cimex viridulus</name>
    <dbReference type="NCBI Taxonomy" id="85310"/>
    <lineage>
        <taxon>Eukaryota</taxon>
        <taxon>Metazoa</taxon>
        <taxon>Ecdysozoa</taxon>
        <taxon>Arthropoda</taxon>
        <taxon>Hexapoda</taxon>
        <taxon>Insecta</taxon>
        <taxon>Pterygota</taxon>
        <taxon>Neoptera</taxon>
        <taxon>Paraneoptera</taxon>
        <taxon>Hemiptera</taxon>
        <taxon>Heteroptera</taxon>
        <taxon>Panheteroptera</taxon>
        <taxon>Pentatomomorpha</taxon>
        <taxon>Pentatomoidea</taxon>
        <taxon>Pentatomidae</taxon>
        <taxon>Pentatominae</taxon>
        <taxon>Nezara</taxon>
    </lineage>
</organism>
<dbReference type="AlphaFoldDB" id="A0A9P0HQN0"/>
<sequence length="310" mass="35331">MKPENNVEKYYLLPDEDGATLVVNNRKRGEEPDIQVLRKFEEIVCQEEDHVLDTYLDVFPEEAKLKVALFEEMLRSMPSWMESIEPWFKDLCTMAAVGINLDKTLKTPQEKSVLMWLLLALSEPKMRKLHESSLPALLELTAEEAELLPKKGFLLEYGECRTNDVSYGFLTAPPGEILALLYNFGEAGLGRCFSKSLVQAMLEESGTFALSGESFPRYRCVLMVEFLSHPGVVPVEELRERSSCSGLLQNPGLHRVADTSQARIMAVLLFDTEAILHLVRNKSELLTTALWLVIVTHCVYFIYRLKIFHR</sequence>
<dbReference type="Proteomes" id="UP001152798">
    <property type="component" value="Chromosome 6"/>
</dbReference>
<reference evidence="2" key="1">
    <citation type="submission" date="2022-01" db="EMBL/GenBank/DDBJ databases">
        <authorList>
            <person name="King R."/>
        </authorList>
    </citation>
    <scope>NUCLEOTIDE SEQUENCE</scope>
</reference>